<reference evidence="7 8" key="2">
    <citation type="submission" date="2020-03" db="EMBL/GenBank/DDBJ databases">
        <authorList>
            <person name="Ichikawa N."/>
            <person name="Kimura A."/>
            <person name="Kitahashi Y."/>
            <person name="Uohara A."/>
        </authorList>
    </citation>
    <scope>NUCLEOTIDE SEQUENCE [LARGE SCALE GENOMIC DNA]</scope>
    <source>
        <strain evidence="7 8">NBRC 105367</strain>
    </source>
</reference>
<gene>
    <name evidence="7" type="primary">rpoE_13</name>
    <name evidence="7" type="ORF">Psuf_048570</name>
</gene>
<evidence type="ECO:0000256" key="2">
    <source>
        <dbReference type="ARBA" id="ARBA00023015"/>
    </source>
</evidence>
<dbReference type="InterPro" id="IPR036388">
    <property type="entry name" value="WH-like_DNA-bd_sf"/>
</dbReference>
<reference evidence="7 8" key="1">
    <citation type="submission" date="2020-03" db="EMBL/GenBank/DDBJ databases">
        <title>Whole genome shotgun sequence of Phytohabitans suffuscus NBRC 105367.</title>
        <authorList>
            <person name="Komaki H."/>
            <person name="Tamura T."/>
        </authorList>
    </citation>
    <scope>NUCLEOTIDE SEQUENCE [LARGE SCALE GENOMIC DNA]</scope>
    <source>
        <strain evidence="7 8">NBRC 105367</strain>
    </source>
</reference>
<evidence type="ECO:0000313" key="7">
    <source>
        <dbReference type="EMBL" id="BCB87544.1"/>
    </source>
</evidence>
<proteinExistence type="inferred from homology"/>
<dbReference type="InterPro" id="IPR014284">
    <property type="entry name" value="RNA_pol_sigma-70_dom"/>
</dbReference>
<evidence type="ECO:0000256" key="4">
    <source>
        <dbReference type="ARBA" id="ARBA00023163"/>
    </source>
</evidence>
<dbReference type="Gene3D" id="1.10.1740.10">
    <property type="match status" value="1"/>
</dbReference>
<comment type="similarity">
    <text evidence="1">Belongs to the sigma-70 factor family. ECF subfamily.</text>
</comment>
<evidence type="ECO:0000256" key="1">
    <source>
        <dbReference type="ARBA" id="ARBA00010641"/>
    </source>
</evidence>
<dbReference type="InterPro" id="IPR039425">
    <property type="entry name" value="RNA_pol_sigma-70-like"/>
</dbReference>
<dbReference type="GO" id="GO:0016987">
    <property type="term" value="F:sigma factor activity"/>
    <property type="evidence" value="ECO:0007669"/>
    <property type="project" value="UniProtKB-KW"/>
</dbReference>
<keyword evidence="2" id="KW-0805">Transcription regulation</keyword>
<evidence type="ECO:0000259" key="6">
    <source>
        <dbReference type="Pfam" id="PF08281"/>
    </source>
</evidence>
<dbReference type="KEGG" id="psuu:Psuf_048570"/>
<evidence type="ECO:0000313" key="8">
    <source>
        <dbReference type="Proteomes" id="UP000503011"/>
    </source>
</evidence>
<dbReference type="CDD" id="cd06171">
    <property type="entry name" value="Sigma70_r4"/>
    <property type="match status" value="1"/>
</dbReference>
<dbReference type="GO" id="GO:0000428">
    <property type="term" value="C:DNA-directed RNA polymerase complex"/>
    <property type="evidence" value="ECO:0007669"/>
    <property type="project" value="UniProtKB-KW"/>
</dbReference>
<dbReference type="InterPro" id="IPR013325">
    <property type="entry name" value="RNA_pol_sigma_r2"/>
</dbReference>
<dbReference type="SUPFAM" id="SSF88946">
    <property type="entry name" value="Sigma2 domain of RNA polymerase sigma factors"/>
    <property type="match status" value="1"/>
</dbReference>
<dbReference type="PANTHER" id="PTHR43133:SF25">
    <property type="entry name" value="RNA POLYMERASE SIGMA FACTOR RFAY-RELATED"/>
    <property type="match status" value="1"/>
</dbReference>
<accession>A0A6F8YN72</accession>
<dbReference type="InterPro" id="IPR013249">
    <property type="entry name" value="RNA_pol_sigma70_r4_t2"/>
</dbReference>
<keyword evidence="8" id="KW-1185">Reference proteome</keyword>
<dbReference type="Pfam" id="PF08281">
    <property type="entry name" value="Sigma70_r4_2"/>
    <property type="match status" value="1"/>
</dbReference>
<name>A0A6F8YN72_9ACTN</name>
<evidence type="ECO:0000256" key="3">
    <source>
        <dbReference type="ARBA" id="ARBA00023082"/>
    </source>
</evidence>
<protein>
    <submittedName>
        <fullName evidence="7">DNA-directed RNA polymerase sigma-70 factor</fullName>
    </submittedName>
</protein>
<dbReference type="GO" id="GO:0003677">
    <property type="term" value="F:DNA binding"/>
    <property type="evidence" value="ECO:0007669"/>
    <property type="project" value="InterPro"/>
</dbReference>
<evidence type="ECO:0000259" key="5">
    <source>
        <dbReference type="Pfam" id="PF04542"/>
    </source>
</evidence>
<keyword evidence="3" id="KW-0731">Sigma factor</keyword>
<keyword evidence="7" id="KW-0240">DNA-directed RNA polymerase</keyword>
<dbReference type="InterPro" id="IPR007627">
    <property type="entry name" value="RNA_pol_sigma70_r2"/>
</dbReference>
<dbReference type="Pfam" id="PF04542">
    <property type="entry name" value="Sigma70_r2"/>
    <property type="match status" value="1"/>
</dbReference>
<organism evidence="7 8">
    <name type="scientific">Phytohabitans suffuscus</name>
    <dbReference type="NCBI Taxonomy" id="624315"/>
    <lineage>
        <taxon>Bacteria</taxon>
        <taxon>Bacillati</taxon>
        <taxon>Actinomycetota</taxon>
        <taxon>Actinomycetes</taxon>
        <taxon>Micromonosporales</taxon>
        <taxon>Micromonosporaceae</taxon>
    </lineage>
</organism>
<dbReference type="PANTHER" id="PTHR43133">
    <property type="entry name" value="RNA POLYMERASE ECF-TYPE SIGMA FACTO"/>
    <property type="match status" value="1"/>
</dbReference>
<feature type="domain" description="RNA polymerase sigma factor 70 region 4 type 2" evidence="6">
    <location>
        <begin position="127"/>
        <end position="177"/>
    </location>
</feature>
<feature type="domain" description="RNA polymerase sigma-70 region 2" evidence="5">
    <location>
        <begin position="27"/>
        <end position="92"/>
    </location>
</feature>
<dbReference type="AlphaFoldDB" id="A0A6F8YN72"/>
<dbReference type="Proteomes" id="UP000503011">
    <property type="component" value="Chromosome"/>
</dbReference>
<dbReference type="NCBIfam" id="TIGR02937">
    <property type="entry name" value="sigma70-ECF"/>
    <property type="match status" value="1"/>
</dbReference>
<dbReference type="InterPro" id="IPR013324">
    <property type="entry name" value="RNA_pol_sigma_r3/r4-like"/>
</dbReference>
<dbReference type="EMBL" id="AP022871">
    <property type="protein sequence ID" value="BCB87544.1"/>
    <property type="molecule type" value="Genomic_DNA"/>
</dbReference>
<sequence length="188" mass="20696">MRGGASTGMTTPTSPVAIDPADLAGVFDRYARDLLRYCTRRVGEQVAEDVVAETFLVAYEQRDRYDASRGEVLPWLYGIATNLLRRHRRTEVRGLRLLARADGGPRAAEGPAQRATDRVDAERAVRRLSAVLARLPRRQRDVLMLYAVAELEYAEIASALGIPLGSVQSALHRARAKVRAALAEGDAR</sequence>
<dbReference type="GO" id="GO:0006352">
    <property type="term" value="P:DNA-templated transcription initiation"/>
    <property type="evidence" value="ECO:0007669"/>
    <property type="project" value="InterPro"/>
</dbReference>
<dbReference type="Gene3D" id="1.10.10.10">
    <property type="entry name" value="Winged helix-like DNA-binding domain superfamily/Winged helix DNA-binding domain"/>
    <property type="match status" value="1"/>
</dbReference>
<dbReference type="SUPFAM" id="SSF88659">
    <property type="entry name" value="Sigma3 and sigma4 domains of RNA polymerase sigma factors"/>
    <property type="match status" value="1"/>
</dbReference>
<keyword evidence="4" id="KW-0804">Transcription</keyword>